<dbReference type="KEGG" id="euz:DVS28_a2826"/>
<dbReference type="SUPFAM" id="SSF56784">
    <property type="entry name" value="HAD-like"/>
    <property type="match status" value="1"/>
</dbReference>
<dbReference type="Proteomes" id="UP000264006">
    <property type="component" value="Chromosome"/>
</dbReference>
<name>A0A346XZ58_9ACTN</name>
<reference evidence="2 3" key="1">
    <citation type="submission" date="2018-09" db="EMBL/GenBank/DDBJ databases">
        <title>Complete genome sequence of Euzebya sp. DY32-46 isolated from seawater of Pacific Ocean.</title>
        <authorList>
            <person name="Xu L."/>
            <person name="Wu Y.-H."/>
            <person name="Xu X.-W."/>
        </authorList>
    </citation>
    <scope>NUCLEOTIDE SEQUENCE [LARGE SCALE GENOMIC DNA]</scope>
    <source>
        <strain evidence="2 3">DY32-46</strain>
    </source>
</reference>
<accession>A0A346XZ58</accession>
<dbReference type="EMBL" id="CP031165">
    <property type="protein sequence ID" value="AXV07505.1"/>
    <property type="molecule type" value="Genomic_DNA"/>
</dbReference>
<keyword evidence="3" id="KW-1185">Reference proteome</keyword>
<gene>
    <name evidence="2" type="ORF">DVS28_a2826</name>
</gene>
<dbReference type="AlphaFoldDB" id="A0A346XZ58"/>
<protein>
    <submittedName>
        <fullName evidence="2">HAD-superfamily hydrolase, subfamily IA, variant 1</fullName>
    </submittedName>
</protein>
<dbReference type="RefSeq" id="WP_164710526.1">
    <property type="nucleotide sequence ID" value="NZ_CP031165.1"/>
</dbReference>
<dbReference type="InterPro" id="IPR036412">
    <property type="entry name" value="HAD-like_sf"/>
</dbReference>
<dbReference type="Gene3D" id="3.40.50.1000">
    <property type="entry name" value="HAD superfamily/HAD-like"/>
    <property type="match status" value="1"/>
</dbReference>
<dbReference type="InterPro" id="IPR051540">
    <property type="entry name" value="S-2-haloacid_dehalogenase"/>
</dbReference>
<keyword evidence="1 2" id="KW-0378">Hydrolase</keyword>
<dbReference type="SFLD" id="SFLDS00003">
    <property type="entry name" value="Haloacid_Dehalogenase"/>
    <property type="match status" value="1"/>
</dbReference>
<dbReference type="Pfam" id="PF00702">
    <property type="entry name" value="Hydrolase"/>
    <property type="match status" value="1"/>
</dbReference>
<dbReference type="NCBIfam" id="TIGR01549">
    <property type="entry name" value="HAD-SF-IA-v1"/>
    <property type="match status" value="1"/>
</dbReference>
<organism evidence="2 3">
    <name type="scientific">Euzebya pacifica</name>
    <dbReference type="NCBI Taxonomy" id="1608957"/>
    <lineage>
        <taxon>Bacteria</taxon>
        <taxon>Bacillati</taxon>
        <taxon>Actinomycetota</taxon>
        <taxon>Nitriliruptoria</taxon>
        <taxon>Euzebyales</taxon>
    </lineage>
</organism>
<dbReference type="SFLD" id="SFLDG01129">
    <property type="entry name" value="C1.5:_HAD__Beta-PGM__Phosphata"/>
    <property type="match status" value="1"/>
</dbReference>
<dbReference type="InterPro" id="IPR006439">
    <property type="entry name" value="HAD-SF_hydro_IA"/>
</dbReference>
<dbReference type="PANTHER" id="PTHR43316">
    <property type="entry name" value="HYDROLASE, HALOACID DELAHOGENASE-RELATED"/>
    <property type="match status" value="1"/>
</dbReference>
<sequence length="207" mass="21940">MTADRWVCLDIGETLIDETRVWSTWATVLGVTPLVLMATMGVEIAAGRSYDTALTRIDPSWHDRLEEKDAAYGGFRAEDLYPDALPALAAYRDAGLGVAVIGNQPPSRTAELRAIGVAPDVMAMSDELGVSKPDPAFFAAALEAMGGVPADRVTYVGDRVDNDVVAASAAGLRTVHLRRGPWGLLGPQADGRADGVVDGLLEVLDHL</sequence>
<proteinExistence type="predicted"/>
<evidence type="ECO:0000313" key="3">
    <source>
        <dbReference type="Proteomes" id="UP000264006"/>
    </source>
</evidence>
<dbReference type="GO" id="GO:0016787">
    <property type="term" value="F:hydrolase activity"/>
    <property type="evidence" value="ECO:0007669"/>
    <property type="project" value="UniProtKB-KW"/>
</dbReference>
<evidence type="ECO:0000313" key="2">
    <source>
        <dbReference type="EMBL" id="AXV07505.1"/>
    </source>
</evidence>
<dbReference type="InterPro" id="IPR023214">
    <property type="entry name" value="HAD_sf"/>
</dbReference>
<dbReference type="PANTHER" id="PTHR43316:SF3">
    <property type="entry name" value="HALOACID DEHALOGENASE, TYPE II (AFU_ORTHOLOGUE AFUA_2G07750)-RELATED"/>
    <property type="match status" value="1"/>
</dbReference>
<evidence type="ECO:0000256" key="1">
    <source>
        <dbReference type="ARBA" id="ARBA00022801"/>
    </source>
</evidence>